<organism evidence="1 2">
    <name type="scientific">Streptococcus suis</name>
    <dbReference type="NCBI Taxonomy" id="1307"/>
    <lineage>
        <taxon>Bacteria</taxon>
        <taxon>Bacillati</taxon>
        <taxon>Bacillota</taxon>
        <taxon>Bacilli</taxon>
        <taxon>Lactobacillales</taxon>
        <taxon>Streptococcaceae</taxon>
        <taxon>Streptococcus</taxon>
    </lineage>
</organism>
<evidence type="ECO:0000313" key="2">
    <source>
        <dbReference type="Proteomes" id="UP000305165"/>
    </source>
</evidence>
<dbReference type="EMBL" id="SSXO01000007">
    <property type="protein sequence ID" value="TIH98137.1"/>
    <property type="molecule type" value="Genomic_DNA"/>
</dbReference>
<reference evidence="1 2" key="1">
    <citation type="submission" date="2019-04" db="EMBL/GenBank/DDBJ databases">
        <title>Genome analysis of Streptococcus suis strain WUSS424.</title>
        <authorList>
            <person name="Chen H."/>
            <person name="Gao X."/>
            <person name="Wu Z."/>
        </authorList>
    </citation>
    <scope>NUCLEOTIDE SEQUENCE [LARGE SCALE GENOMIC DNA]</scope>
    <source>
        <strain evidence="1 2">WUSS424</strain>
    </source>
</reference>
<name>A0A345S463_STRSU</name>
<dbReference type="Proteomes" id="UP000305165">
    <property type="component" value="Unassembled WGS sequence"/>
</dbReference>
<evidence type="ECO:0000313" key="1">
    <source>
        <dbReference type="EMBL" id="TIH98137.1"/>
    </source>
</evidence>
<dbReference type="RefSeq" id="WP_114866894.1">
    <property type="nucleotide sequence ID" value="NZ_CP030125.1"/>
</dbReference>
<dbReference type="OrthoDB" id="2990908at2"/>
<protein>
    <submittedName>
        <fullName evidence="1">Uncharacterized protein</fullName>
    </submittedName>
</protein>
<comment type="caution">
    <text evidence="1">The sequence shown here is derived from an EMBL/GenBank/DDBJ whole genome shotgun (WGS) entry which is preliminary data.</text>
</comment>
<gene>
    <name evidence="1" type="ORF">FAJ39_10135</name>
</gene>
<proteinExistence type="predicted"/>
<dbReference type="AlphaFoldDB" id="A0A345S463"/>
<sequence>MPQIKVTFADGSTAIFHEEMAFQTIVKTDHGTSQSKVFTLWSHHHDGLVPSLTEMLAHGLFFFDIEHPETIYSSSSVIKLEQL</sequence>
<accession>A0A345S463</accession>